<feature type="chain" id="PRO_5023917446" evidence="2">
    <location>
        <begin position="32"/>
        <end position="470"/>
    </location>
</feature>
<organism evidence="3 4">
    <name type="scientific">Collinsella aerofaciens</name>
    <dbReference type="NCBI Taxonomy" id="74426"/>
    <lineage>
        <taxon>Bacteria</taxon>
        <taxon>Bacillati</taxon>
        <taxon>Actinomycetota</taxon>
        <taxon>Coriobacteriia</taxon>
        <taxon>Coriobacteriales</taxon>
        <taxon>Coriobacteriaceae</taxon>
        <taxon>Collinsella</taxon>
    </lineage>
</organism>
<feature type="region of interest" description="Disordered" evidence="1">
    <location>
        <begin position="189"/>
        <end position="212"/>
    </location>
</feature>
<dbReference type="AlphaFoldDB" id="A0A5K1IJB0"/>
<dbReference type="RefSeq" id="WP_152075757.1">
    <property type="nucleotide sequence ID" value="NZ_CAAKNU010000024.1"/>
</dbReference>
<keyword evidence="2" id="KW-0732">Signal</keyword>
<evidence type="ECO:0000256" key="1">
    <source>
        <dbReference type="SAM" id="MobiDB-lite"/>
    </source>
</evidence>
<gene>
    <name evidence="3" type="ORF">KCJAJFAP_01456</name>
</gene>
<evidence type="ECO:0000313" key="4">
    <source>
        <dbReference type="Proteomes" id="UP000361836"/>
    </source>
</evidence>
<dbReference type="Proteomes" id="UP000361836">
    <property type="component" value="Unassembled WGS sequence"/>
</dbReference>
<feature type="signal peptide" evidence="2">
    <location>
        <begin position="1"/>
        <end position="31"/>
    </location>
</feature>
<feature type="compositionally biased region" description="Polar residues" evidence="1">
    <location>
        <begin position="192"/>
        <end position="205"/>
    </location>
</feature>
<name>A0A5K1IJB0_9ACTN</name>
<feature type="compositionally biased region" description="Acidic residues" evidence="1">
    <location>
        <begin position="269"/>
        <end position="278"/>
    </location>
</feature>
<sequence length="470" mass="49057">MAPKNLLPVAALCSALVGGTPLATWATPATANSLPQALNPVANSSGIVACQRFSLAHATVRTSGCLHRNTVDSIVVDIKRPDKENGPQTGCAICTWKSAAVDADGDPCDLELRIDIASVDDSANGAKVIFDSAAHEEGGGVCLGCVPSNVDGAQPIISFTASLRLTKADTEAIATGDAPLLFYAGDADDQETQSTRQKGSLNLTRGSEPAPINIDTQAQGVQRILADPALLQMTWHGVGSVGIAAPISSDNDKSPKDEVADAPTHVDEHVDDADDASSEDNAAAPLEKPGGTATERGDPQPKDVLDFAAPPDIDEGNCCMMVALDHTETVDAASIEPVAAGAPRRKNVLITFPNTVELVFLPSGEVIAPTALTAVGARSASNDIQAISALDAATTAKLHLYSVAADGTRLEEFDGTKLLVPRRIGIQEDFPYQMELEGFDRARDADIIAAAIESPQHLMTLRFDFSPILS</sequence>
<reference evidence="3 4" key="1">
    <citation type="submission" date="2019-10" db="EMBL/GenBank/DDBJ databases">
        <authorList>
            <person name="Wolf R A."/>
        </authorList>
    </citation>
    <scope>NUCLEOTIDE SEQUENCE [LARGE SCALE GENOMIC DNA]</scope>
    <source>
        <strain evidence="3">Collinsella_aerofaciens_MC2</strain>
    </source>
</reference>
<evidence type="ECO:0000313" key="3">
    <source>
        <dbReference type="EMBL" id="VWL86522.1"/>
    </source>
</evidence>
<accession>A0A5K1IJB0</accession>
<feature type="compositionally biased region" description="Basic and acidic residues" evidence="1">
    <location>
        <begin position="295"/>
        <end position="305"/>
    </location>
</feature>
<evidence type="ECO:0000256" key="2">
    <source>
        <dbReference type="SAM" id="SignalP"/>
    </source>
</evidence>
<keyword evidence="4" id="KW-1185">Reference proteome</keyword>
<protein>
    <submittedName>
        <fullName evidence="3">Uncharacterized protein</fullName>
    </submittedName>
</protein>
<proteinExistence type="predicted"/>
<feature type="region of interest" description="Disordered" evidence="1">
    <location>
        <begin position="269"/>
        <end position="306"/>
    </location>
</feature>
<dbReference type="EMBL" id="CABWIE010000002">
    <property type="protein sequence ID" value="VWL86522.1"/>
    <property type="molecule type" value="Genomic_DNA"/>
</dbReference>